<dbReference type="InterPro" id="IPR025650">
    <property type="entry name" value="Alkyl-DHAP_Synthase"/>
</dbReference>
<organism evidence="10 11">
    <name type="scientific">Kocuria coralli</name>
    <dbReference type="NCBI Taxonomy" id="1461025"/>
    <lineage>
        <taxon>Bacteria</taxon>
        <taxon>Bacillati</taxon>
        <taxon>Actinomycetota</taxon>
        <taxon>Actinomycetes</taxon>
        <taxon>Micrococcales</taxon>
        <taxon>Micrococcaceae</taxon>
        <taxon>Kocuria</taxon>
    </lineage>
</organism>
<dbReference type="SUPFAM" id="SSF55103">
    <property type="entry name" value="FAD-linked oxidases, C-terminal domain"/>
    <property type="match status" value="1"/>
</dbReference>
<dbReference type="Gene3D" id="3.30.465.10">
    <property type="match status" value="1"/>
</dbReference>
<evidence type="ECO:0000259" key="9">
    <source>
        <dbReference type="PROSITE" id="PS51387"/>
    </source>
</evidence>
<evidence type="ECO:0000256" key="3">
    <source>
        <dbReference type="ARBA" id="ARBA00022827"/>
    </source>
</evidence>
<evidence type="ECO:0000256" key="7">
    <source>
        <dbReference type="PIRSR" id="PIRSR625650-3"/>
    </source>
</evidence>
<dbReference type="PROSITE" id="PS51387">
    <property type="entry name" value="FAD_PCMH"/>
    <property type="match status" value="1"/>
</dbReference>
<dbReference type="Proteomes" id="UP000325957">
    <property type="component" value="Unassembled WGS sequence"/>
</dbReference>
<dbReference type="PANTHER" id="PTHR46568:SF1">
    <property type="entry name" value="ALKYLDIHYDROXYACETONEPHOSPHATE SYNTHASE, PEROXISOMAL"/>
    <property type="match status" value="1"/>
</dbReference>
<feature type="domain" description="FAD-binding PCMH-type" evidence="9">
    <location>
        <begin position="103"/>
        <end position="284"/>
    </location>
</feature>
<dbReference type="GO" id="GO:0071949">
    <property type="term" value="F:FAD binding"/>
    <property type="evidence" value="ECO:0007669"/>
    <property type="project" value="InterPro"/>
</dbReference>
<evidence type="ECO:0000256" key="5">
    <source>
        <dbReference type="PIRSR" id="PIRSR625650-1"/>
    </source>
</evidence>
<proteinExistence type="inferred from homology"/>
<dbReference type="SUPFAM" id="SSF56176">
    <property type="entry name" value="FAD-binding/transporter-associated domain-like"/>
    <property type="match status" value="1"/>
</dbReference>
<dbReference type="PANTHER" id="PTHR46568">
    <property type="entry name" value="ALKYLDIHYDROXYACETONEPHOSPHATE SYNTHASE, PEROXISOMAL"/>
    <property type="match status" value="1"/>
</dbReference>
<dbReference type="AlphaFoldDB" id="A0A5J5L0M4"/>
<dbReference type="GO" id="GO:0008609">
    <property type="term" value="F:alkylglycerone-phosphate synthase activity"/>
    <property type="evidence" value="ECO:0007669"/>
    <property type="project" value="InterPro"/>
</dbReference>
<dbReference type="GO" id="GO:0016491">
    <property type="term" value="F:oxidoreductase activity"/>
    <property type="evidence" value="ECO:0007669"/>
    <property type="project" value="UniProtKB-KW"/>
</dbReference>
<keyword evidence="3 7" id="KW-0274">FAD</keyword>
<evidence type="ECO:0000256" key="6">
    <source>
        <dbReference type="PIRSR" id="PIRSR625650-2"/>
    </source>
</evidence>
<dbReference type="InterPro" id="IPR016169">
    <property type="entry name" value="FAD-bd_PCMH_sub2"/>
</dbReference>
<evidence type="ECO:0000256" key="1">
    <source>
        <dbReference type="ARBA" id="ARBA00008000"/>
    </source>
</evidence>
<sequence>MPNVKHQKWWGWGEENVFFTWENKPAFAPLVKRAVGIDLRPRQRDTVDFATADVPGSQISDDDLQALREIVGATHTVLDDELRIVHWAGKSVTDIIKTLQNRFERVPDAVVYPGSEDEVQALVKAAVERDLVLIPFGGGSSISRSLQPRPEETRTVVSVNLGRLNQVLEIDEVSGLARIQAGVLGPDMEEQLNGRGWTLGHFPDSFNHSTLGGWAATRSSGMQSDKYGDIADIIRGMNAVRPGGVVKLRPLPSTSTGPSLREMFIGSEGRLGIITELWVQVHRIAEHREVIAYMFPTWQQGLTAMRLIHEAEVHTTFARISDARETEFSLATQKAPTSLKKTVAAKGQDALWAVMRRRGWDTSAMCIAYVCFEGAKDDVARKKKVVAGIVKKQGALTLGSGPGALYDQKKFDTPYLRDFLLEQGVIGDVSETAAPWARLTTVHKNVYEAAQSAFDELGKTGWIMSHMSHSYHSGACLYFTFAFEFTEDVDREYALVKTRIQQAFIDAGGTLSHHHGVGAEHSPWMEQDVSPEGVELMRGLFRTADPGENFNPGKVLDSPDTLFKVLGSEGSGQEQ</sequence>
<dbReference type="InterPro" id="IPR016171">
    <property type="entry name" value="Vanillyl_alc_oxidase_C-sub2"/>
</dbReference>
<dbReference type="Gene3D" id="3.30.43.10">
    <property type="entry name" value="Uridine Diphospho-n-acetylenolpyruvylglucosamine Reductase, domain 2"/>
    <property type="match status" value="1"/>
</dbReference>
<protein>
    <submittedName>
        <fullName evidence="10">FAD-binding oxidoreductase</fullName>
    </submittedName>
</protein>
<evidence type="ECO:0000313" key="11">
    <source>
        <dbReference type="Proteomes" id="UP000325957"/>
    </source>
</evidence>
<keyword evidence="11" id="KW-1185">Reference proteome</keyword>
<evidence type="ECO:0000256" key="8">
    <source>
        <dbReference type="PIRSR" id="PIRSR625650-4"/>
    </source>
</evidence>
<accession>A0A5J5L0M4</accession>
<dbReference type="Gene3D" id="1.10.45.10">
    <property type="entry name" value="Vanillyl-alcohol Oxidase, Chain A, domain 4"/>
    <property type="match status" value="1"/>
</dbReference>
<feature type="binding site" evidence="6">
    <location>
        <position position="417"/>
    </location>
    <ligand>
        <name>substrate</name>
    </ligand>
</feature>
<keyword evidence="2" id="KW-0285">Flavoprotein</keyword>
<feature type="binding site" evidence="7">
    <location>
        <begin position="204"/>
        <end position="210"/>
    </location>
    <ligand>
        <name>FAD</name>
        <dbReference type="ChEBI" id="CHEBI:57692"/>
    </ligand>
</feature>
<dbReference type="OrthoDB" id="9811557at2"/>
<keyword evidence="4" id="KW-0560">Oxidoreductase</keyword>
<dbReference type="InterPro" id="IPR016167">
    <property type="entry name" value="FAD-bd_PCMH_sub1"/>
</dbReference>
<dbReference type="InterPro" id="IPR036318">
    <property type="entry name" value="FAD-bd_PCMH-like_sf"/>
</dbReference>
<feature type="binding site" evidence="7">
    <location>
        <begin position="268"/>
        <end position="274"/>
    </location>
    <ligand>
        <name>FAD</name>
        <dbReference type="ChEBI" id="CHEBI:57692"/>
    </ligand>
</feature>
<comment type="cofactor">
    <cofactor evidence="7">
        <name>FAD</name>
        <dbReference type="ChEBI" id="CHEBI:57692"/>
    </cofactor>
</comment>
<comment type="caution">
    <text evidence="10">The sequence shown here is derived from an EMBL/GenBank/DDBJ whole genome shotgun (WGS) entry which is preliminary data.</text>
</comment>
<dbReference type="InterPro" id="IPR006094">
    <property type="entry name" value="Oxid_FAD_bind_N"/>
</dbReference>
<reference evidence="10 11" key="1">
    <citation type="submission" date="2019-05" db="EMBL/GenBank/DDBJ databases">
        <title>Kocuria coralli sp. nov., a novel actinobacterium isolated from coral reef seawater.</title>
        <authorList>
            <person name="Li J."/>
        </authorList>
    </citation>
    <scope>NUCLEOTIDE SEQUENCE [LARGE SCALE GENOMIC DNA]</scope>
    <source>
        <strain evidence="10 11">SCSIO 13007</strain>
    </source>
</reference>
<dbReference type="InterPro" id="IPR016166">
    <property type="entry name" value="FAD-bd_PCMH"/>
</dbReference>
<feature type="site" description="Important for enzyme activity" evidence="8">
    <location>
        <position position="319"/>
    </location>
</feature>
<name>A0A5J5L0M4_9MICC</name>
<dbReference type="Gene3D" id="3.30.300.330">
    <property type="match status" value="1"/>
</dbReference>
<dbReference type="RefSeq" id="WP_158033416.1">
    <property type="nucleotide sequence ID" value="NZ_ML708614.1"/>
</dbReference>
<dbReference type="EMBL" id="SZWF01000005">
    <property type="protein sequence ID" value="KAA9394745.1"/>
    <property type="molecule type" value="Genomic_DNA"/>
</dbReference>
<comment type="similarity">
    <text evidence="1">Belongs to the FAD-binding oxidoreductase/transferase type 4 family.</text>
</comment>
<evidence type="ECO:0000256" key="4">
    <source>
        <dbReference type="ARBA" id="ARBA00023002"/>
    </source>
</evidence>
<evidence type="ECO:0000313" key="10">
    <source>
        <dbReference type="EMBL" id="KAA9394745.1"/>
    </source>
</evidence>
<dbReference type="Pfam" id="PF01565">
    <property type="entry name" value="FAD_binding_4"/>
    <property type="match status" value="1"/>
</dbReference>
<feature type="binding site" evidence="7">
    <location>
        <begin position="135"/>
        <end position="141"/>
    </location>
    <ligand>
        <name>FAD</name>
        <dbReference type="ChEBI" id="CHEBI:57692"/>
    </ligand>
</feature>
<feature type="active site" description="Proton donor/acceptor" evidence="5">
    <location>
        <position position="478"/>
    </location>
</feature>
<gene>
    <name evidence="10" type="ORF">FCK90_06160</name>
</gene>
<dbReference type="Pfam" id="PF02913">
    <property type="entry name" value="FAD-oxidase_C"/>
    <property type="match status" value="1"/>
</dbReference>
<dbReference type="Gene3D" id="3.30.70.3450">
    <property type="match status" value="1"/>
</dbReference>
<dbReference type="InterPro" id="IPR004113">
    <property type="entry name" value="FAD-bd_oxidored_4_C"/>
</dbReference>
<feature type="binding site" evidence="7">
    <location>
        <begin position="217"/>
        <end position="220"/>
    </location>
    <ligand>
        <name>FAD</name>
        <dbReference type="ChEBI" id="CHEBI:57692"/>
    </ligand>
</feature>
<evidence type="ECO:0000256" key="2">
    <source>
        <dbReference type="ARBA" id="ARBA00022630"/>
    </source>
</evidence>
<dbReference type="GO" id="GO:0008610">
    <property type="term" value="P:lipid biosynthetic process"/>
    <property type="evidence" value="ECO:0007669"/>
    <property type="project" value="InterPro"/>
</dbReference>
<dbReference type="InterPro" id="IPR016164">
    <property type="entry name" value="FAD-linked_Oxase-like_C"/>
</dbReference>